<dbReference type="PANTHER" id="PTHR30093">
    <property type="entry name" value="GENERAL SECRETION PATHWAY PROTEIN G"/>
    <property type="match status" value="1"/>
</dbReference>
<evidence type="ECO:0000313" key="2">
    <source>
        <dbReference type="Proteomes" id="UP000287394"/>
    </source>
</evidence>
<gene>
    <name evidence="1" type="ORF">CCAX7_45060</name>
</gene>
<dbReference type="NCBIfam" id="TIGR02532">
    <property type="entry name" value="IV_pilin_GFxxxE"/>
    <property type="match status" value="1"/>
</dbReference>
<dbReference type="PROSITE" id="PS00409">
    <property type="entry name" value="PROKAR_NTER_METHYL"/>
    <property type="match status" value="1"/>
</dbReference>
<dbReference type="InterPro" id="IPR045584">
    <property type="entry name" value="Pilin-like"/>
</dbReference>
<dbReference type="RefSeq" id="WP_119325061.1">
    <property type="nucleotide sequence ID" value="NZ_AP025739.1"/>
</dbReference>
<dbReference type="InterPro" id="IPR012902">
    <property type="entry name" value="N_methyl_site"/>
</dbReference>
<reference evidence="1 2" key="1">
    <citation type="journal article" date="2019" name="Int. J. Syst. Evol. Microbiol.">
        <title>Capsulimonas corticalis gen. nov., sp. nov., an aerobic capsulated bacterium, of a novel bacterial order, Capsulimonadales ord. nov., of the class Armatimonadia of the phylum Armatimonadetes.</title>
        <authorList>
            <person name="Li J."/>
            <person name="Kudo C."/>
            <person name="Tonouchi A."/>
        </authorList>
    </citation>
    <scope>NUCLEOTIDE SEQUENCE [LARGE SCALE GENOMIC DNA]</scope>
    <source>
        <strain evidence="1 2">AX-7</strain>
    </source>
</reference>
<dbReference type="NCBIfam" id="TIGR04294">
    <property type="entry name" value="pre_pil_HX9DG"/>
    <property type="match status" value="1"/>
</dbReference>
<dbReference type="Pfam" id="PF07596">
    <property type="entry name" value="SBP_bac_10"/>
    <property type="match status" value="1"/>
</dbReference>
<dbReference type="PANTHER" id="PTHR30093:SF2">
    <property type="entry name" value="TYPE II SECRETION SYSTEM PROTEIN H"/>
    <property type="match status" value="1"/>
</dbReference>
<dbReference type="OrthoDB" id="242858at2"/>
<dbReference type="Proteomes" id="UP000287394">
    <property type="component" value="Chromosome"/>
</dbReference>
<keyword evidence="2" id="KW-1185">Reference proteome</keyword>
<accession>A0A402D6I5</accession>
<dbReference type="InterPro" id="IPR027558">
    <property type="entry name" value="Pre_pil_HX9DG_C"/>
</dbReference>
<name>A0A402D6I5_9BACT</name>
<proteinExistence type="predicted"/>
<dbReference type="KEGG" id="ccot:CCAX7_45060"/>
<dbReference type="InterPro" id="IPR011453">
    <property type="entry name" value="DUF1559"/>
</dbReference>
<dbReference type="Pfam" id="PF07963">
    <property type="entry name" value="N_methyl"/>
    <property type="match status" value="1"/>
</dbReference>
<dbReference type="AlphaFoldDB" id="A0A402D6I5"/>
<dbReference type="SUPFAM" id="SSF54523">
    <property type="entry name" value="Pili subunits"/>
    <property type="match status" value="1"/>
</dbReference>
<protein>
    <submittedName>
        <fullName evidence="1">Uncharacterized protein</fullName>
    </submittedName>
</protein>
<evidence type="ECO:0000313" key="1">
    <source>
        <dbReference type="EMBL" id="BDI32455.1"/>
    </source>
</evidence>
<dbReference type="EMBL" id="AP025739">
    <property type="protein sequence ID" value="BDI32455.1"/>
    <property type="molecule type" value="Genomic_DNA"/>
</dbReference>
<organism evidence="1 2">
    <name type="scientific">Capsulimonas corticalis</name>
    <dbReference type="NCBI Taxonomy" id="2219043"/>
    <lineage>
        <taxon>Bacteria</taxon>
        <taxon>Bacillati</taxon>
        <taxon>Armatimonadota</taxon>
        <taxon>Armatimonadia</taxon>
        <taxon>Capsulimonadales</taxon>
        <taxon>Capsulimonadaceae</taxon>
        <taxon>Capsulimonas</taxon>
    </lineage>
</organism>
<sequence length="263" mass="29442">MTTLSIRNRNLQSGFTLIELLVVIAIIAILASILFPVFAKAREKARQTSCLSNQKQIGLGLMQYVQDYDETLTQAFYGGFDWSQNDDSHYKWEDAVYPYVKSEAVFNCPDEENYATNHFIYNRNLPNNNNSMENHGSYGMNVTYFGDNQFDHQSLKHHPTGGDDGGCKTVAAIGSPSDTIWVMDANYFQVAWWNVASQEIPTNPDSGAVTSSNQIMIRHTGRTNTLFCDGHVKALTFGQLSTPVNDTSGLDVGAWKYFTTEDD</sequence>
<dbReference type="Gene3D" id="3.30.700.10">
    <property type="entry name" value="Glycoprotein, Type 4 Pilin"/>
    <property type="match status" value="1"/>
</dbReference>